<evidence type="ECO:0000256" key="1">
    <source>
        <dbReference type="SAM" id="MobiDB-lite"/>
    </source>
</evidence>
<dbReference type="AlphaFoldDB" id="A0A4C1UJW0"/>
<evidence type="ECO:0000313" key="2">
    <source>
        <dbReference type="EMBL" id="GBP26387.1"/>
    </source>
</evidence>
<keyword evidence="3" id="KW-1185">Reference proteome</keyword>
<reference evidence="2 3" key="1">
    <citation type="journal article" date="2019" name="Commun. Biol.">
        <title>The bagworm genome reveals a unique fibroin gene that provides high tensile strength.</title>
        <authorList>
            <person name="Kono N."/>
            <person name="Nakamura H."/>
            <person name="Ohtoshi R."/>
            <person name="Tomita M."/>
            <person name="Numata K."/>
            <person name="Arakawa K."/>
        </authorList>
    </citation>
    <scope>NUCLEOTIDE SEQUENCE [LARGE SCALE GENOMIC DNA]</scope>
</reference>
<feature type="region of interest" description="Disordered" evidence="1">
    <location>
        <begin position="55"/>
        <end position="75"/>
    </location>
</feature>
<sequence>MREGWGLIDTVIRIQRGARPRRDVRVPVLADHDGRRKCTKARLIRSKLQNRSGVGAAVENATLGTRSRPRTPPPGDWRVCGERACEISYLSEHAEIDYCNTQYLYGMTQI</sequence>
<dbReference type="EMBL" id="BGZK01000180">
    <property type="protein sequence ID" value="GBP26387.1"/>
    <property type="molecule type" value="Genomic_DNA"/>
</dbReference>
<organism evidence="2 3">
    <name type="scientific">Eumeta variegata</name>
    <name type="common">Bagworm moth</name>
    <name type="synonym">Eumeta japonica</name>
    <dbReference type="NCBI Taxonomy" id="151549"/>
    <lineage>
        <taxon>Eukaryota</taxon>
        <taxon>Metazoa</taxon>
        <taxon>Ecdysozoa</taxon>
        <taxon>Arthropoda</taxon>
        <taxon>Hexapoda</taxon>
        <taxon>Insecta</taxon>
        <taxon>Pterygota</taxon>
        <taxon>Neoptera</taxon>
        <taxon>Endopterygota</taxon>
        <taxon>Lepidoptera</taxon>
        <taxon>Glossata</taxon>
        <taxon>Ditrysia</taxon>
        <taxon>Tineoidea</taxon>
        <taxon>Psychidae</taxon>
        <taxon>Oiketicinae</taxon>
        <taxon>Eumeta</taxon>
    </lineage>
</organism>
<dbReference type="Proteomes" id="UP000299102">
    <property type="component" value="Unassembled WGS sequence"/>
</dbReference>
<name>A0A4C1UJW0_EUMVA</name>
<gene>
    <name evidence="2" type="ORF">EVAR_75519_1</name>
</gene>
<proteinExistence type="predicted"/>
<accession>A0A4C1UJW0</accession>
<protein>
    <submittedName>
        <fullName evidence="2">Uncharacterized protein</fullName>
    </submittedName>
</protein>
<comment type="caution">
    <text evidence="2">The sequence shown here is derived from an EMBL/GenBank/DDBJ whole genome shotgun (WGS) entry which is preliminary data.</text>
</comment>
<evidence type="ECO:0000313" key="3">
    <source>
        <dbReference type="Proteomes" id="UP000299102"/>
    </source>
</evidence>